<feature type="domain" description="Histidine kinase" evidence="15">
    <location>
        <begin position="845"/>
        <end position="1063"/>
    </location>
</feature>
<dbReference type="PROSITE" id="PS50109">
    <property type="entry name" value="HIS_KIN"/>
    <property type="match status" value="1"/>
</dbReference>
<dbReference type="Gene3D" id="1.10.287.130">
    <property type="match status" value="1"/>
</dbReference>
<dbReference type="SUPFAM" id="SSF47384">
    <property type="entry name" value="Homodimeric domain of signal transducing histidine kinase"/>
    <property type="match status" value="1"/>
</dbReference>
<organism evidence="17 18">
    <name type="scientific">Cellulophaga fucicola</name>
    <dbReference type="NCBI Taxonomy" id="76595"/>
    <lineage>
        <taxon>Bacteria</taxon>
        <taxon>Pseudomonadati</taxon>
        <taxon>Bacteroidota</taxon>
        <taxon>Flavobacteriia</taxon>
        <taxon>Flavobacteriales</taxon>
        <taxon>Flavobacteriaceae</taxon>
        <taxon>Cellulophaga</taxon>
    </lineage>
</organism>
<keyword evidence="18" id="KW-1185">Reference proteome</keyword>
<dbReference type="SMART" id="SM00388">
    <property type="entry name" value="HisKA"/>
    <property type="match status" value="1"/>
</dbReference>
<dbReference type="OrthoDB" id="358279at2"/>
<dbReference type="Proteomes" id="UP000183257">
    <property type="component" value="Unassembled WGS sequence"/>
</dbReference>
<keyword evidence="9" id="KW-0805">Transcription regulation</keyword>
<keyword evidence="13" id="KW-0812">Transmembrane</keyword>
<dbReference type="InterPro" id="IPR018060">
    <property type="entry name" value="HTH_AraC"/>
</dbReference>
<keyword evidence="7" id="KW-0067">ATP-binding</keyword>
<proteinExistence type="predicted"/>
<feature type="modified residue" description="4-aspartylphosphate" evidence="12">
    <location>
        <position position="1156"/>
    </location>
</feature>
<reference evidence="18" key="1">
    <citation type="submission" date="2016-11" db="EMBL/GenBank/DDBJ databases">
        <authorList>
            <person name="Varghese N."/>
            <person name="Submissions S."/>
        </authorList>
    </citation>
    <scope>NUCLEOTIDE SEQUENCE [LARGE SCALE GENOMIC DNA]</scope>
    <source>
        <strain evidence="18">DSM 24786</strain>
    </source>
</reference>
<name>A0A1K1QHY9_9FLAO</name>
<dbReference type="GO" id="GO:0003700">
    <property type="term" value="F:DNA-binding transcription factor activity"/>
    <property type="evidence" value="ECO:0007669"/>
    <property type="project" value="InterPro"/>
</dbReference>
<dbReference type="Pfam" id="PF12833">
    <property type="entry name" value="HTH_18"/>
    <property type="match status" value="1"/>
</dbReference>
<evidence type="ECO:0000256" key="10">
    <source>
        <dbReference type="ARBA" id="ARBA00023125"/>
    </source>
</evidence>
<sequence>MHTKTIKNYKNFSLLDIKFKLCLFLFCFYFSLIYSQEKLNFLHLEQNFYTQSKTLEDHFGYIWITGSDGMYKYDGYDFSYTPYQDTTQGKYASNQKFILEKDNNNNLWVAPYNGCVSKFNNKEQHNTFANVKNVTVIKPHNNLVWFGTSTGLIYKYNEETSSLDSINSVPKINNFNQIILSIAFTGKHKMWISTDHGKIYRHILTTDILEEIKTPLKDNKQNILLESDSFNTLWIATESEGLYNYTTKDSNFTQYDILQAGKEKLNHALFISLFCDSNNNIWAGTDGDGLYKVNATNKSIKIYKHDELNKFSITNNTITHINEDSYGNIWVVAKKGEINILPNNKNNIAYYNGLENSSPTTILSSLKASDGSLWIGTDGKGLTRVTSENKKEHYNNTKKGSNHFSGRYIQGLVEDAEKNIWIATYLNGLWKYNTTNKQFSEINARSTNGVYSPDFRHLFKDNKNRIWVSSGAAINVYNASDSLLATFDYNKNNFIGSISQAINQDKNGTIWIGLDSGGLYELIENKNDFKNSTFKKHSYNLKENPNHTNFDIIMIQPDYNGSLWILTNSGFLLKYNTETKLATSYLNNPNLEDIDISALLLENSNSLWLSSKNGIHNYLVYNNDIKSYYKSDGFQGNSYLKRSAHKDKNGNLYFGGEDGLNSFSPSQMQKSKGNAKVYINAIDILNKPAHTILENSLQEPIEEIKELNLDAKHSSLSFQFSAIENVLNSNYHYAYKLKGFDNDWITAKKDRTATYTNIPSGNYTFIVKAGTKKGEWDITPKSIDIYIKPPIWNTYWAYLAYLILGILFIIGIFYWLRLKKRIVKETWQNEKEKELYAVKMNFFAKMSHEIQTPLTLILGPIDDMLRRADSNGNGLLKQRLFILKNNAKRLSRIANELMTVRNRELGILKVLASKNNIIDHAKEIALSFTEQARFKNINFTQHYSDTNITFWYDRDKIEHILYNLLSNAFKFTPKEGNITLEISAKKNECIKILVSDSGPGIPKDELDDIFKLFYQSELGKNQKGLGVGLALTKELISLHHGKINVKSSAKKGTSFIVKLPIQENVLSKEEKLAPDVISKDQKNTLITLKNSELDLHPVSSKSTIKKHTLLLVEDNIEMQIFLKDILKNNYHLLLAENGKEGILLAEKNNPDLIISDIMMPVMNGLEMCKTLQKNKKTQHIPIILLTAKNSSKSKLDGLKSGAVVYIEKPFNLHELILKVNNIISSREKIISKYKTDAISTPNSINTTSKDDLFIKELVNELNKQLDNTDFKLEDLPSSLNMSYSVIYRKCQDITGKTLVEFLRSLRLKKAAILICEQGYNISEAAYMVGYKDTKYFTKCFKDEFGKSPSVYKKTYK</sequence>
<keyword evidence="11" id="KW-0804">Transcription</keyword>
<evidence type="ECO:0000313" key="17">
    <source>
        <dbReference type="EMBL" id="SFW59546.1"/>
    </source>
</evidence>
<dbReference type="InterPro" id="IPR036097">
    <property type="entry name" value="HisK_dim/P_sf"/>
</dbReference>
<gene>
    <name evidence="17" type="ORF">SAMN05660313_02649</name>
</gene>
<evidence type="ECO:0000256" key="3">
    <source>
        <dbReference type="ARBA" id="ARBA00022553"/>
    </source>
</evidence>
<dbReference type="PANTHER" id="PTHR43547">
    <property type="entry name" value="TWO-COMPONENT HISTIDINE KINASE"/>
    <property type="match status" value="1"/>
</dbReference>
<feature type="domain" description="Response regulatory" evidence="16">
    <location>
        <begin position="1108"/>
        <end position="1223"/>
    </location>
</feature>
<dbReference type="GO" id="GO:0043565">
    <property type="term" value="F:sequence-specific DNA binding"/>
    <property type="evidence" value="ECO:0007669"/>
    <property type="project" value="InterPro"/>
</dbReference>
<keyword evidence="4" id="KW-0808">Transferase</keyword>
<dbReference type="GO" id="GO:0005524">
    <property type="term" value="F:ATP binding"/>
    <property type="evidence" value="ECO:0007669"/>
    <property type="project" value="UniProtKB-KW"/>
</dbReference>
<dbReference type="SUPFAM" id="SSF55874">
    <property type="entry name" value="ATPase domain of HSP90 chaperone/DNA topoisomerase II/histidine kinase"/>
    <property type="match status" value="1"/>
</dbReference>
<dbReference type="CDD" id="cd00082">
    <property type="entry name" value="HisKA"/>
    <property type="match status" value="1"/>
</dbReference>
<feature type="transmembrane region" description="Helical" evidence="13">
    <location>
        <begin position="795"/>
        <end position="816"/>
    </location>
</feature>
<dbReference type="Pfam" id="PF02518">
    <property type="entry name" value="HATPase_c"/>
    <property type="match status" value="1"/>
</dbReference>
<dbReference type="PROSITE" id="PS00041">
    <property type="entry name" value="HTH_ARAC_FAMILY_1"/>
    <property type="match status" value="1"/>
</dbReference>
<keyword evidence="13" id="KW-0472">Membrane</keyword>
<dbReference type="SUPFAM" id="SSF52172">
    <property type="entry name" value="CheY-like"/>
    <property type="match status" value="1"/>
</dbReference>
<dbReference type="Pfam" id="PF00072">
    <property type="entry name" value="Response_reg"/>
    <property type="match status" value="1"/>
</dbReference>
<dbReference type="InterPro" id="IPR015943">
    <property type="entry name" value="WD40/YVTN_repeat-like_dom_sf"/>
</dbReference>
<dbReference type="InterPro" id="IPR009057">
    <property type="entry name" value="Homeodomain-like_sf"/>
</dbReference>
<dbReference type="SUPFAM" id="SSF46689">
    <property type="entry name" value="Homeodomain-like"/>
    <property type="match status" value="1"/>
</dbReference>
<evidence type="ECO:0000259" key="15">
    <source>
        <dbReference type="PROSITE" id="PS50109"/>
    </source>
</evidence>
<keyword evidence="13" id="KW-1133">Transmembrane helix</keyword>
<evidence type="ECO:0000256" key="8">
    <source>
        <dbReference type="ARBA" id="ARBA00023012"/>
    </source>
</evidence>
<dbReference type="GO" id="GO:0000155">
    <property type="term" value="F:phosphorelay sensor kinase activity"/>
    <property type="evidence" value="ECO:0007669"/>
    <property type="project" value="InterPro"/>
</dbReference>
<dbReference type="SMART" id="SM00448">
    <property type="entry name" value="REC"/>
    <property type="match status" value="1"/>
</dbReference>
<dbReference type="Gene3D" id="3.40.50.2300">
    <property type="match status" value="1"/>
</dbReference>
<dbReference type="InterPro" id="IPR018062">
    <property type="entry name" value="HTH_AraC-typ_CS"/>
</dbReference>
<keyword evidence="3 12" id="KW-0597">Phosphoprotein</keyword>
<evidence type="ECO:0000256" key="12">
    <source>
        <dbReference type="PROSITE-ProRule" id="PRU00169"/>
    </source>
</evidence>
<dbReference type="EMBL" id="FPIY01000004">
    <property type="protein sequence ID" value="SFW59546.1"/>
    <property type="molecule type" value="Genomic_DNA"/>
</dbReference>
<dbReference type="InterPro" id="IPR011123">
    <property type="entry name" value="Y_Y_Y"/>
</dbReference>
<dbReference type="EC" id="2.7.13.3" evidence="2"/>
<evidence type="ECO:0000256" key="1">
    <source>
        <dbReference type="ARBA" id="ARBA00000085"/>
    </source>
</evidence>
<dbReference type="SUPFAM" id="SSF63829">
    <property type="entry name" value="Calcium-dependent phosphotriesterase"/>
    <property type="match status" value="2"/>
</dbReference>
<evidence type="ECO:0000256" key="6">
    <source>
        <dbReference type="ARBA" id="ARBA00022777"/>
    </source>
</evidence>
<evidence type="ECO:0000259" key="16">
    <source>
        <dbReference type="PROSITE" id="PS50110"/>
    </source>
</evidence>
<dbReference type="Gene3D" id="2.130.10.10">
    <property type="entry name" value="YVTN repeat-like/Quinoprotein amine dehydrogenase"/>
    <property type="match status" value="2"/>
</dbReference>
<dbReference type="InterPro" id="IPR003594">
    <property type="entry name" value="HATPase_dom"/>
</dbReference>
<evidence type="ECO:0000259" key="14">
    <source>
        <dbReference type="PROSITE" id="PS01124"/>
    </source>
</evidence>
<dbReference type="Gene3D" id="2.60.40.10">
    <property type="entry name" value="Immunoglobulins"/>
    <property type="match status" value="1"/>
</dbReference>
<dbReference type="InterPro" id="IPR004358">
    <property type="entry name" value="Sig_transdc_His_kin-like_C"/>
</dbReference>
<evidence type="ECO:0000256" key="11">
    <source>
        <dbReference type="ARBA" id="ARBA00023163"/>
    </source>
</evidence>
<evidence type="ECO:0000256" key="5">
    <source>
        <dbReference type="ARBA" id="ARBA00022741"/>
    </source>
</evidence>
<dbReference type="PRINTS" id="PR00344">
    <property type="entry name" value="BCTRLSENSOR"/>
</dbReference>
<dbReference type="InterPro" id="IPR001789">
    <property type="entry name" value="Sig_transdc_resp-reg_receiver"/>
</dbReference>
<dbReference type="SMART" id="SM00387">
    <property type="entry name" value="HATPase_c"/>
    <property type="match status" value="1"/>
</dbReference>
<evidence type="ECO:0000256" key="2">
    <source>
        <dbReference type="ARBA" id="ARBA00012438"/>
    </source>
</evidence>
<keyword evidence="10" id="KW-0238">DNA-binding</keyword>
<dbReference type="PANTHER" id="PTHR43547:SF2">
    <property type="entry name" value="HYBRID SIGNAL TRANSDUCTION HISTIDINE KINASE C"/>
    <property type="match status" value="1"/>
</dbReference>
<evidence type="ECO:0000256" key="13">
    <source>
        <dbReference type="SAM" id="Phobius"/>
    </source>
</evidence>
<dbReference type="FunFam" id="3.30.565.10:FF:000037">
    <property type="entry name" value="Hybrid sensor histidine kinase/response regulator"/>
    <property type="match status" value="1"/>
</dbReference>
<protein>
    <recommendedName>
        <fullName evidence="2">histidine kinase</fullName>
        <ecNumber evidence="2">2.7.13.3</ecNumber>
    </recommendedName>
</protein>
<dbReference type="InterPro" id="IPR036890">
    <property type="entry name" value="HATPase_C_sf"/>
</dbReference>
<dbReference type="SMART" id="SM00342">
    <property type="entry name" value="HTH_ARAC"/>
    <property type="match status" value="1"/>
</dbReference>
<evidence type="ECO:0000256" key="9">
    <source>
        <dbReference type="ARBA" id="ARBA00023015"/>
    </source>
</evidence>
<feature type="domain" description="HTH araC/xylS-type" evidence="14">
    <location>
        <begin position="1255"/>
        <end position="1354"/>
    </location>
</feature>
<dbReference type="InterPro" id="IPR013783">
    <property type="entry name" value="Ig-like_fold"/>
</dbReference>
<dbReference type="Gene3D" id="3.30.565.10">
    <property type="entry name" value="Histidine kinase-like ATPase, C-terminal domain"/>
    <property type="match status" value="1"/>
</dbReference>
<dbReference type="Pfam" id="PF07495">
    <property type="entry name" value="Y_Y_Y"/>
    <property type="match status" value="1"/>
</dbReference>
<evidence type="ECO:0000256" key="4">
    <source>
        <dbReference type="ARBA" id="ARBA00022679"/>
    </source>
</evidence>
<dbReference type="PROSITE" id="PS50110">
    <property type="entry name" value="RESPONSE_REGULATORY"/>
    <property type="match status" value="1"/>
</dbReference>
<dbReference type="PROSITE" id="PS01124">
    <property type="entry name" value="HTH_ARAC_FAMILY_2"/>
    <property type="match status" value="1"/>
</dbReference>
<dbReference type="Gene3D" id="1.10.10.60">
    <property type="entry name" value="Homeodomain-like"/>
    <property type="match status" value="1"/>
</dbReference>
<dbReference type="InterPro" id="IPR011006">
    <property type="entry name" value="CheY-like_superfamily"/>
</dbReference>
<keyword evidence="8" id="KW-0902">Two-component regulatory system</keyword>
<evidence type="ECO:0000313" key="18">
    <source>
        <dbReference type="Proteomes" id="UP000183257"/>
    </source>
</evidence>
<evidence type="ECO:0000256" key="7">
    <source>
        <dbReference type="ARBA" id="ARBA00022840"/>
    </source>
</evidence>
<comment type="catalytic activity">
    <reaction evidence="1">
        <text>ATP + protein L-histidine = ADP + protein N-phospho-L-histidine.</text>
        <dbReference type="EC" id="2.7.13.3"/>
    </reaction>
</comment>
<dbReference type="STRING" id="76595.SAMN05660313_02649"/>
<keyword evidence="5" id="KW-0547">Nucleotide-binding</keyword>
<accession>A0A1K1QHY9</accession>
<dbReference type="InterPro" id="IPR003661">
    <property type="entry name" value="HisK_dim/P_dom"/>
</dbReference>
<keyword evidence="6" id="KW-0418">Kinase</keyword>
<dbReference type="InterPro" id="IPR005467">
    <property type="entry name" value="His_kinase_dom"/>
</dbReference>
<dbReference type="Pfam" id="PF00512">
    <property type="entry name" value="HisKA"/>
    <property type="match status" value="1"/>
</dbReference>